<feature type="region of interest" description="Disordered" evidence="3">
    <location>
        <begin position="73"/>
        <end position="92"/>
    </location>
</feature>
<keyword evidence="2" id="KW-0378">Hydrolase</keyword>
<dbReference type="RefSeq" id="WP_105352827.1">
    <property type="nucleotide sequence ID" value="NZ_PUIB01000010.1"/>
</dbReference>
<dbReference type="Pfam" id="PF13180">
    <property type="entry name" value="PDZ_2"/>
    <property type="match status" value="1"/>
</dbReference>
<protein>
    <submittedName>
        <fullName evidence="6">Serine protease</fullName>
    </submittedName>
</protein>
<dbReference type="AlphaFoldDB" id="A0A2S8G6N6"/>
<dbReference type="PANTHER" id="PTHR43343">
    <property type="entry name" value="PEPTIDASE S12"/>
    <property type="match status" value="1"/>
</dbReference>
<dbReference type="InterPro" id="IPR036034">
    <property type="entry name" value="PDZ_sf"/>
</dbReference>
<dbReference type="Proteomes" id="UP000239388">
    <property type="component" value="Unassembled WGS sequence"/>
</dbReference>
<gene>
    <name evidence="6" type="ORF">C5Y98_06950</name>
</gene>
<dbReference type="InterPro" id="IPR001478">
    <property type="entry name" value="PDZ"/>
</dbReference>
<dbReference type="GO" id="GO:0004252">
    <property type="term" value="F:serine-type endopeptidase activity"/>
    <property type="evidence" value="ECO:0007669"/>
    <property type="project" value="InterPro"/>
</dbReference>
<evidence type="ECO:0000256" key="3">
    <source>
        <dbReference type="SAM" id="MobiDB-lite"/>
    </source>
</evidence>
<evidence type="ECO:0000259" key="5">
    <source>
        <dbReference type="Pfam" id="PF13180"/>
    </source>
</evidence>
<keyword evidence="1 6" id="KW-0645">Protease</keyword>
<dbReference type="PRINTS" id="PR00834">
    <property type="entry name" value="PROTEASES2C"/>
</dbReference>
<dbReference type="InterPro" id="IPR051201">
    <property type="entry name" value="Chloro_Bact_Ser_Proteases"/>
</dbReference>
<feature type="domain" description="PDZ" evidence="5">
    <location>
        <begin position="315"/>
        <end position="419"/>
    </location>
</feature>
<dbReference type="EMBL" id="PUIB01000010">
    <property type="protein sequence ID" value="PQO40112.1"/>
    <property type="molecule type" value="Genomic_DNA"/>
</dbReference>
<organism evidence="6 7">
    <name type="scientific">Blastopirellula marina</name>
    <dbReference type="NCBI Taxonomy" id="124"/>
    <lineage>
        <taxon>Bacteria</taxon>
        <taxon>Pseudomonadati</taxon>
        <taxon>Planctomycetota</taxon>
        <taxon>Planctomycetia</taxon>
        <taxon>Pirellulales</taxon>
        <taxon>Pirellulaceae</taxon>
        <taxon>Blastopirellula</taxon>
    </lineage>
</organism>
<dbReference type="OrthoDB" id="248175at2"/>
<feature type="compositionally biased region" description="Low complexity" evidence="3">
    <location>
        <begin position="51"/>
        <end position="63"/>
    </location>
</feature>
<evidence type="ECO:0000256" key="2">
    <source>
        <dbReference type="ARBA" id="ARBA00022801"/>
    </source>
</evidence>
<feature type="signal peptide" evidence="4">
    <location>
        <begin position="1"/>
        <end position="30"/>
    </location>
</feature>
<reference evidence="6 7" key="1">
    <citation type="submission" date="2018-02" db="EMBL/GenBank/DDBJ databases">
        <title>Comparative genomes isolates from brazilian mangrove.</title>
        <authorList>
            <person name="Araujo J.E."/>
            <person name="Taketani R.G."/>
            <person name="Silva M.C.P."/>
            <person name="Loureco M.V."/>
            <person name="Andreote F.D."/>
        </authorList>
    </citation>
    <scope>NUCLEOTIDE SEQUENCE [LARGE SCALE GENOMIC DNA]</scope>
    <source>
        <strain evidence="6 7">NAP PRIS-MGV</strain>
    </source>
</reference>
<comment type="caution">
    <text evidence="6">The sequence shown here is derived from an EMBL/GenBank/DDBJ whole genome shotgun (WGS) entry which is preliminary data.</text>
</comment>
<dbReference type="PANTHER" id="PTHR43343:SF3">
    <property type="entry name" value="PROTEASE DO-LIKE 8, CHLOROPLASTIC"/>
    <property type="match status" value="1"/>
</dbReference>
<feature type="compositionally biased region" description="Pro residues" evidence="3">
    <location>
        <begin position="40"/>
        <end position="50"/>
    </location>
</feature>
<dbReference type="InterPro" id="IPR001940">
    <property type="entry name" value="Peptidase_S1C"/>
</dbReference>
<dbReference type="Gene3D" id="2.30.42.10">
    <property type="match status" value="1"/>
</dbReference>
<dbReference type="GO" id="GO:0006508">
    <property type="term" value="P:proteolysis"/>
    <property type="evidence" value="ECO:0007669"/>
    <property type="project" value="UniProtKB-KW"/>
</dbReference>
<accession>A0A2S8G6N6</accession>
<name>A0A2S8G6N6_9BACT</name>
<dbReference type="InterPro" id="IPR009003">
    <property type="entry name" value="Peptidase_S1_PA"/>
</dbReference>
<sequence>MLKTSFSAGSLMNRVLTLFLLTLGSQQLFAQQTVPLPMPPAATAPLPGAPPSAATPSAPAAGAWRSTAEARISDARPLRPLGPPAAASTDLGLTPDEQRNIFVYDKGNRSVCHIMTRSVQRDAVFGMLTTESPAEGSGSGSVLDSQGHILTNYHVIEGATQIDVTLFNAETYPAKLVGQDPVNDIAVLKIDAPVDQLVPVELGDSSNLRVGQKAFAIGNPFGLERTMTIGIISSLNRMLPARSGRTMKAIIQIDAALNRGNSGGPLFDSNGRLIGMNTAIASRTGQNTGVGFAIPVATIRRVAPVLIADGKVTRPDLGVSRIYLTDDGLGVASLVQGGPAESAGLRGFQLIREQVRRGPYIYEETRVDRSKADVITAVDGTLVESADDLLTAIERKNPGEVVNLSVLREGKKVDVPVTLGVGD</sequence>
<evidence type="ECO:0000313" key="7">
    <source>
        <dbReference type="Proteomes" id="UP000239388"/>
    </source>
</evidence>
<feature type="chain" id="PRO_5015672650" evidence="4">
    <location>
        <begin position="31"/>
        <end position="423"/>
    </location>
</feature>
<evidence type="ECO:0000256" key="1">
    <source>
        <dbReference type="ARBA" id="ARBA00022670"/>
    </source>
</evidence>
<feature type="region of interest" description="Disordered" evidence="3">
    <location>
        <begin position="40"/>
        <end position="66"/>
    </location>
</feature>
<evidence type="ECO:0000256" key="4">
    <source>
        <dbReference type="SAM" id="SignalP"/>
    </source>
</evidence>
<evidence type="ECO:0000313" key="6">
    <source>
        <dbReference type="EMBL" id="PQO40112.1"/>
    </source>
</evidence>
<dbReference type="Gene3D" id="2.40.10.120">
    <property type="match status" value="1"/>
</dbReference>
<keyword evidence="4" id="KW-0732">Signal</keyword>
<dbReference type="Pfam" id="PF13365">
    <property type="entry name" value="Trypsin_2"/>
    <property type="match status" value="1"/>
</dbReference>
<proteinExistence type="predicted"/>
<dbReference type="SUPFAM" id="SSF50494">
    <property type="entry name" value="Trypsin-like serine proteases"/>
    <property type="match status" value="1"/>
</dbReference>
<dbReference type="SUPFAM" id="SSF50156">
    <property type="entry name" value="PDZ domain-like"/>
    <property type="match status" value="1"/>
</dbReference>